<dbReference type="Pfam" id="PF00294">
    <property type="entry name" value="PfkB"/>
    <property type="match status" value="1"/>
</dbReference>
<proteinExistence type="inferred from homology"/>
<dbReference type="InterPro" id="IPR029056">
    <property type="entry name" value="Ribokinase-like"/>
</dbReference>
<evidence type="ECO:0000259" key="4">
    <source>
        <dbReference type="Pfam" id="PF00294"/>
    </source>
</evidence>
<accession>A0ABV7IRQ5</accession>
<keyword evidence="6" id="KW-1185">Reference proteome</keyword>
<evidence type="ECO:0000313" key="5">
    <source>
        <dbReference type="EMBL" id="MFC3174984.1"/>
    </source>
</evidence>
<dbReference type="EMBL" id="JBHRTQ010000010">
    <property type="protein sequence ID" value="MFC3174984.1"/>
    <property type="molecule type" value="Genomic_DNA"/>
</dbReference>
<dbReference type="Proteomes" id="UP001595604">
    <property type="component" value="Unassembled WGS sequence"/>
</dbReference>
<protein>
    <submittedName>
        <fullName evidence="5">Adenosine kinase</fullName>
    </submittedName>
</protein>
<sequence length="331" mass="34233">MTTPVHDVIAIGNAIVDVMAPCSDADIDRLGLAKGGMTLVDTARAHDLYEAMGPAREISGGSAANTLAGLAALGASCAFIGQVADDQLGEVFAHDIRAGGIAFATPARADDPPTARCLIFVTPDGQRTMNTYLGASQFLPAAQVDEAAIAGAAVLYLEGYLWDPEEPRAAMRRAIAAARNAGRKVAFTLSDSFVIARHGDDFRALIEAGEIDILFANEHELAALTGIEDFHEGITHLGGKVPTVVVTRSEKGAYAISGGEHAQVAAEPVAQVVDTTGAGDLFAAGFLFGLARAMPLARCLKLGAICAAEIISHYGARPEADLKALVAEAVA</sequence>
<dbReference type="GO" id="GO:0016301">
    <property type="term" value="F:kinase activity"/>
    <property type="evidence" value="ECO:0007669"/>
    <property type="project" value="UniProtKB-KW"/>
</dbReference>
<dbReference type="RefSeq" id="WP_379510360.1">
    <property type="nucleotide sequence ID" value="NZ_JBHRTQ010000010.1"/>
</dbReference>
<keyword evidence="3 5" id="KW-0418">Kinase</keyword>
<comment type="similarity">
    <text evidence="1">Belongs to the carbohydrate kinase PfkB family.</text>
</comment>
<feature type="domain" description="Carbohydrate kinase PfkB" evidence="4">
    <location>
        <begin position="58"/>
        <end position="318"/>
    </location>
</feature>
<dbReference type="InterPro" id="IPR052700">
    <property type="entry name" value="Carb_kinase_PfkB-like"/>
</dbReference>
<dbReference type="SUPFAM" id="SSF53613">
    <property type="entry name" value="Ribokinase-like"/>
    <property type="match status" value="1"/>
</dbReference>
<dbReference type="InterPro" id="IPR011611">
    <property type="entry name" value="PfkB_dom"/>
</dbReference>
<dbReference type="CDD" id="cd01168">
    <property type="entry name" value="adenosine_kinase"/>
    <property type="match status" value="1"/>
</dbReference>
<name>A0ABV7IRQ5_9SPHN</name>
<reference evidence="6" key="1">
    <citation type="journal article" date="2019" name="Int. J. Syst. Evol. Microbiol.">
        <title>The Global Catalogue of Microorganisms (GCM) 10K type strain sequencing project: providing services to taxonomists for standard genome sequencing and annotation.</title>
        <authorList>
            <consortium name="The Broad Institute Genomics Platform"/>
            <consortium name="The Broad Institute Genome Sequencing Center for Infectious Disease"/>
            <person name="Wu L."/>
            <person name="Ma J."/>
        </authorList>
    </citation>
    <scope>NUCLEOTIDE SEQUENCE [LARGE SCALE GENOMIC DNA]</scope>
    <source>
        <strain evidence="6">KCTC 42984</strain>
    </source>
</reference>
<organism evidence="5 6">
    <name type="scientific">Novosphingobium bradum</name>
    <dbReference type="NCBI Taxonomy" id="1737444"/>
    <lineage>
        <taxon>Bacteria</taxon>
        <taxon>Pseudomonadati</taxon>
        <taxon>Pseudomonadota</taxon>
        <taxon>Alphaproteobacteria</taxon>
        <taxon>Sphingomonadales</taxon>
        <taxon>Sphingomonadaceae</taxon>
        <taxon>Novosphingobium</taxon>
    </lineage>
</organism>
<evidence type="ECO:0000313" key="6">
    <source>
        <dbReference type="Proteomes" id="UP001595604"/>
    </source>
</evidence>
<gene>
    <name evidence="5" type="ORF">ACFOD9_12060</name>
</gene>
<dbReference type="InterPro" id="IPR002173">
    <property type="entry name" value="Carboh/pur_kinase_PfkB_CS"/>
</dbReference>
<evidence type="ECO:0000256" key="1">
    <source>
        <dbReference type="ARBA" id="ARBA00010688"/>
    </source>
</evidence>
<dbReference type="Gene3D" id="3.40.1190.20">
    <property type="match status" value="1"/>
</dbReference>
<dbReference type="PANTHER" id="PTHR43320:SF3">
    <property type="entry name" value="CARBOHYDRATE KINASE PFKB DOMAIN-CONTAINING PROTEIN"/>
    <property type="match status" value="1"/>
</dbReference>
<comment type="caution">
    <text evidence="5">The sequence shown here is derived from an EMBL/GenBank/DDBJ whole genome shotgun (WGS) entry which is preliminary data.</text>
</comment>
<keyword evidence="2" id="KW-0808">Transferase</keyword>
<evidence type="ECO:0000256" key="3">
    <source>
        <dbReference type="ARBA" id="ARBA00022777"/>
    </source>
</evidence>
<dbReference type="PANTHER" id="PTHR43320">
    <property type="entry name" value="SUGAR KINASE"/>
    <property type="match status" value="1"/>
</dbReference>
<evidence type="ECO:0000256" key="2">
    <source>
        <dbReference type="ARBA" id="ARBA00022679"/>
    </source>
</evidence>
<dbReference type="PROSITE" id="PS00584">
    <property type="entry name" value="PFKB_KINASES_2"/>
    <property type="match status" value="1"/>
</dbReference>